<evidence type="ECO:0000313" key="4">
    <source>
        <dbReference type="Proteomes" id="UP000034883"/>
    </source>
</evidence>
<reference evidence="3 4" key="1">
    <citation type="submission" date="2015-03" db="EMBL/GenBank/DDBJ databases">
        <title>Genome assembly of Sandaracinus amylolyticus DSM 53668.</title>
        <authorList>
            <person name="Sharma G."/>
            <person name="Subramanian S."/>
        </authorList>
    </citation>
    <scope>NUCLEOTIDE SEQUENCE [LARGE SCALE GENOMIC DNA]</scope>
    <source>
        <strain evidence="3 4">DSM 53668</strain>
    </source>
</reference>
<keyword evidence="2" id="KW-0812">Transmembrane</keyword>
<dbReference type="STRING" id="927083.DB32_001017"/>
<feature type="transmembrane region" description="Helical" evidence="2">
    <location>
        <begin position="90"/>
        <end position="114"/>
    </location>
</feature>
<dbReference type="Proteomes" id="UP000034883">
    <property type="component" value="Chromosome"/>
</dbReference>
<evidence type="ECO:0000256" key="2">
    <source>
        <dbReference type="SAM" id="Phobius"/>
    </source>
</evidence>
<protein>
    <submittedName>
        <fullName evidence="3">Uncharacterized protein</fullName>
    </submittedName>
</protein>
<keyword evidence="2" id="KW-1133">Transmembrane helix</keyword>
<feature type="region of interest" description="Disordered" evidence="1">
    <location>
        <begin position="62"/>
        <end position="82"/>
    </location>
</feature>
<evidence type="ECO:0000313" key="3">
    <source>
        <dbReference type="EMBL" id="AKF03868.1"/>
    </source>
</evidence>
<dbReference type="EMBL" id="CP011125">
    <property type="protein sequence ID" value="AKF03868.1"/>
    <property type="molecule type" value="Genomic_DNA"/>
</dbReference>
<dbReference type="KEGG" id="samy:DB32_001017"/>
<keyword evidence="2" id="KW-0472">Membrane</keyword>
<gene>
    <name evidence="3" type="ORF">DB32_001017</name>
</gene>
<organism evidence="3 4">
    <name type="scientific">Sandaracinus amylolyticus</name>
    <dbReference type="NCBI Taxonomy" id="927083"/>
    <lineage>
        <taxon>Bacteria</taxon>
        <taxon>Pseudomonadati</taxon>
        <taxon>Myxococcota</taxon>
        <taxon>Polyangia</taxon>
        <taxon>Polyangiales</taxon>
        <taxon>Sandaracinaceae</taxon>
        <taxon>Sandaracinus</taxon>
    </lineage>
</organism>
<dbReference type="AlphaFoldDB" id="A0A0F6VZU8"/>
<feature type="region of interest" description="Disordered" evidence="1">
    <location>
        <begin position="29"/>
        <end position="50"/>
    </location>
</feature>
<sequence length="116" mass="12508">MAQRRKRQGTRVATCEDMAQQRTIDRDLARSDGELVASPPDDGGHTGNFTVDADMMQVAKAERRNYPTPETNEDPTLTGTMDRIDPRRSVSVVTGTLAVLAVVAISIVIVLLVAGA</sequence>
<evidence type="ECO:0000256" key="1">
    <source>
        <dbReference type="SAM" id="MobiDB-lite"/>
    </source>
</evidence>
<accession>A0A0F6VZU8</accession>
<proteinExistence type="predicted"/>
<name>A0A0F6VZU8_9BACT</name>
<feature type="compositionally biased region" description="Polar residues" evidence="1">
    <location>
        <begin position="68"/>
        <end position="79"/>
    </location>
</feature>
<keyword evidence="4" id="KW-1185">Reference proteome</keyword>